<gene>
    <name evidence="2" type="ORF">BJY14_007311</name>
</gene>
<dbReference type="Proteomes" id="UP000529783">
    <property type="component" value="Unassembled WGS sequence"/>
</dbReference>
<keyword evidence="3" id="KW-1185">Reference proteome</keyword>
<dbReference type="EMBL" id="JACCBA010000001">
    <property type="protein sequence ID" value="NYD51328.1"/>
    <property type="molecule type" value="Genomic_DNA"/>
</dbReference>
<evidence type="ECO:0000259" key="1">
    <source>
        <dbReference type="Pfam" id="PF04149"/>
    </source>
</evidence>
<organism evidence="2 3">
    <name type="scientific">Actinomadura luteofluorescens</name>
    <dbReference type="NCBI Taxonomy" id="46163"/>
    <lineage>
        <taxon>Bacteria</taxon>
        <taxon>Bacillati</taxon>
        <taxon>Actinomycetota</taxon>
        <taxon>Actinomycetes</taxon>
        <taxon>Streptosporangiales</taxon>
        <taxon>Thermomonosporaceae</taxon>
        <taxon>Actinomadura</taxon>
    </lineage>
</organism>
<sequence>MSMHYFAWHKSSHSNPDGHCVEVGQAADGTVGVRDTKLDDNGPILEFTADEWRTLLNKIRSRGR</sequence>
<dbReference type="RefSeq" id="WP_179847735.1">
    <property type="nucleotide sequence ID" value="NZ_JACCBA010000001.1"/>
</dbReference>
<dbReference type="AlphaFoldDB" id="A0A7Y9EP28"/>
<accession>A0A7Y9EP28</accession>
<name>A0A7Y9EP28_9ACTN</name>
<proteinExistence type="predicted"/>
<protein>
    <recommendedName>
        <fullName evidence="1">DUF397 domain-containing protein</fullName>
    </recommendedName>
</protein>
<dbReference type="Pfam" id="PF04149">
    <property type="entry name" value="DUF397"/>
    <property type="match status" value="1"/>
</dbReference>
<comment type="caution">
    <text evidence="2">The sequence shown here is derived from an EMBL/GenBank/DDBJ whole genome shotgun (WGS) entry which is preliminary data.</text>
</comment>
<evidence type="ECO:0000313" key="2">
    <source>
        <dbReference type="EMBL" id="NYD51328.1"/>
    </source>
</evidence>
<feature type="domain" description="DUF397" evidence="1">
    <location>
        <begin position="7"/>
        <end position="60"/>
    </location>
</feature>
<dbReference type="InterPro" id="IPR007278">
    <property type="entry name" value="DUF397"/>
</dbReference>
<reference evidence="2 3" key="1">
    <citation type="submission" date="2020-07" db="EMBL/GenBank/DDBJ databases">
        <title>Sequencing the genomes of 1000 actinobacteria strains.</title>
        <authorList>
            <person name="Klenk H.-P."/>
        </authorList>
    </citation>
    <scope>NUCLEOTIDE SEQUENCE [LARGE SCALE GENOMIC DNA]</scope>
    <source>
        <strain evidence="2 3">DSM 40398</strain>
    </source>
</reference>
<evidence type="ECO:0000313" key="3">
    <source>
        <dbReference type="Proteomes" id="UP000529783"/>
    </source>
</evidence>